<protein>
    <submittedName>
        <fullName evidence="1">Uncharacterized protein</fullName>
    </submittedName>
</protein>
<sequence length="166" mass="19663">MISKDDVFTLILNEYKNSQKPVSISKIKRKFKDESITQVLEELEKERKIRRVENKGKVSFEPIDGLNVAEELKILRDEIHRMLNLLQKLIESKSFSYKDFDEAYDRIKDSLGYAPLERIRIELGLSKEEFYSKFRKYIEENYDLIAGGDEGFTRKGVTYGIIKRRR</sequence>
<name>A0A8F5BMH7_SACSH</name>
<evidence type="ECO:0000313" key="2">
    <source>
        <dbReference type="Proteomes" id="UP000694018"/>
    </source>
</evidence>
<dbReference type="Proteomes" id="UP000694018">
    <property type="component" value="Chromosome"/>
</dbReference>
<dbReference type="OrthoDB" id="34008at2157"/>
<reference evidence="1" key="1">
    <citation type="journal article" date="2021" name="Environ. Microbiol.">
        <title>New insights into the diversity and evolution of the archaeal mobilome from three complete genomes of Saccharolobus shibatae.</title>
        <authorList>
            <person name="Medvedeva S."/>
            <person name="Brandt D."/>
            <person name="Cvirkaite-Krupovic V."/>
            <person name="Liu Y."/>
            <person name="Severinov K."/>
            <person name="Ishino S."/>
            <person name="Ishino Y."/>
            <person name="Prangishvili D."/>
            <person name="Kalinowski J."/>
            <person name="Krupovic M."/>
        </authorList>
    </citation>
    <scope>NUCLEOTIDE SEQUENCE</scope>
    <source>
        <strain evidence="1">B12</strain>
    </source>
</reference>
<evidence type="ECO:0000313" key="1">
    <source>
        <dbReference type="EMBL" id="QXJ27880.1"/>
    </source>
</evidence>
<dbReference type="EMBL" id="CP077717">
    <property type="protein sequence ID" value="QXJ27880.1"/>
    <property type="molecule type" value="Genomic_DNA"/>
</dbReference>
<gene>
    <name evidence="1" type="ORF">J5U23_00748</name>
</gene>
<proteinExistence type="predicted"/>
<accession>A0A8F5BMH7</accession>
<dbReference type="RefSeq" id="WP_218261241.1">
    <property type="nucleotide sequence ID" value="NZ_CP077717.1"/>
</dbReference>
<dbReference type="AlphaFoldDB" id="A0A8F5BMH7"/>
<organism evidence="1 2">
    <name type="scientific">Saccharolobus shibatae (strain ATCC 51178 / DSM 5389 / JCM 8931 / NBRC 15437 / B12)</name>
    <name type="common">Sulfolobus shibatae</name>
    <dbReference type="NCBI Taxonomy" id="523848"/>
    <lineage>
        <taxon>Archaea</taxon>
        <taxon>Thermoproteota</taxon>
        <taxon>Thermoprotei</taxon>
        <taxon>Sulfolobales</taxon>
        <taxon>Sulfolobaceae</taxon>
        <taxon>Saccharolobus</taxon>
    </lineage>
</organism>
<dbReference type="KEGG" id="sshi:J5U23_00748"/>
<dbReference type="GeneID" id="65562348"/>